<organism evidence="1">
    <name type="scientific">hydrothermal vent metagenome</name>
    <dbReference type="NCBI Taxonomy" id="652676"/>
    <lineage>
        <taxon>unclassified sequences</taxon>
        <taxon>metagenomes</taxon>
        <taxon>ecological metagenomes</taxon>
    </lineage>
</organism>
<sequence>MVKLSDTLDSGRHTKGHKFSAALEGALVSNGVTVAAAGSKVYGVITEAVKSRRLAGNAKLMIMITDINIGGQITPVTTSSINALTKPTGASTVGRTARAAAIGGLIDGSSGAKTGAKVGLGASILKGGNQVVIPAGTLLEFKLSAPLQKK</sequence>
<dbReference type="EMBL" id="UOFI01000054">
    <property type="protein sequence ID" value="VAW64188.1"/>
    <property type="molecule type" value="Genomic_DNA"/>
</dbReference>
<dbReference type="AlphaFoldDB" id="A0A3B0X7C6"/>
<protein>
    <submittedName>
        <fullName evidence="1">Uncharacterized protein</fullName>
    </submittedName>
</protein>
<name>A0A3B0X7C6_9ZZZZ</name>
<reference evidence="1" key="1">
    <citation type="submission" date="2018-06" db="EMBL/GenBank/DDBJ databases">
        <authorList>
            <person name="Zhirakovskaya E."/>
        </authorList>
    </citation>
    <scope>NUCLEOTIDE SEQUENCE</scope>
</reference>
<proteinExistence type="predicted"/>
<gene>
    <name evidence="1" type="ORF">MNBD_GAMMA09-1336</name>
</gene>
<accession>A0A3B0X7C6</accession>
<evidence type="ECO:0000313" key="1">
    <source>
        <dbReference type="EMBL" id="VAW64188.1"/>
    </source>
</evidence>